<organism evidence="2 3">
    <name type="scientific">Parathermosynechococcus lividus PCC 6715</name>
    <dbReference type="NCBI Taxonomy" id="1917166"/>
    <lineage>
        <taxon>Bacteria</taxon>
        <taxon>Bacillati</taxon>
        <taxon>Cyanobacteriota</taxon>
        <taxon>Cyanophyceae</taxon>
        <taxon>Acaryochloridales</taxon>
        <taxon>Thermosynechococcaceae</taxon>
        <taxon>Parathermosynechococcus</taxon>
    </lineage>
</organism>
<dbReference type="InterPro" id="IPR010328">
    <property type="entry name" value="DUF928"/>
</dbReference>
<proteinExistence type="predicted"/>
<dbReference type="Proteomes" id="UP000231057">
    <property type="component" value="Chromosome"/>
</dbReference>
<evidence type="ECO:0000313" key="2">
    <source>
        <dbReference type="EMBL" id="ATS18784.1"/>
    </source>
</evidence>
<keyword evidence="1" id="KW-0732">Signal</keyword>
<sequence>MSIKLIALPFSLAMVLMGAIAQASWANYRPPANIGKPGNREGAATRIARPTLLRESTGGTDSCIVEPQQTVVALVPKDNNGLSSTPSPTLYSYVPANTGATLTLTLLDTQGTELYSQQRPAPTTAGIIGWPLANVSLKDGVDYQWQLTLTCSNGTTAVKTASWLRPMAPSPQQQRNLQAATDAAGAFAAAGYWYDALNQLAQERLAQPQDAALKQKWQALLQSPAVQLPQLVNEPVLAFPPQP</sequence>
<dbReference type="AlphaFoldDB" id="A0A2D2Q2Q5"/>
<reference evidence="3" key="2">
    <citation type="journal article" date="2022" name="Front. Microbiol.">
        <title>Comparative Genomic Analysis Revealed Distinct Molecular Components and Organization of CO2-Concentrating Mechanism in Thermophilic Cyanobacteria.</title>
        <authorList>
            <person name="Tang J."/>
            <person name="Zhou H."/>
            <person name="Yao D."/>
            <person name="Riaz S."/>
            <person name="You D."/>
            <person name="Klepacz-Smolka A."/>
            <person name="Daroch M."/>
        </authorList>
    </citation>
    <scope>NUCLEOTIDE SEQUENCE [LARGE SCALE GENOMIC DNA]</scope>
    <source>
        <strain evidence="3">PCC 6715</strain>
    </source>
</reference>
<evidence type="ECO:0000313" key="3">
    <source>
        <dbReference type="Proteomes" id="UP000231057"/>
    </source>
</evidence>
<feature type="signal peptide" evidence="1">
    <location>
        <begin position="1"/>
        <end position="23"/>
    </location>
</feature>
<dbReference type="Pfam" id="PF06051">
    <property type="entry name" value="DUF928"/>
    <property type="match status" value="1"/>
</dbReference>
<dbReference type="OrthoDB" id="513783at2"/>
<evidence type="ECO:0000256" key="1">
    <source>
        <dbReference type="SAM" id="SignalP"/>
    </source>
</evidence>
<keyword evidence="3" id="KW-1185">Reference proteome</keyword>
<feature type="chain" id="PRO_5013917982" description="DUF928 domain-containing protein" evidence="1">
    <location>
        <begin position="24"/>
        <end position="243"/>
    </location>
</feature>
<gene>
    <name evidence="2" type="ORF">BRW62_08505</name>
</gene>
<accession>A0A2D2Q2Q5</accession>
<dbReference type="KEGG" id="slw:BRW62_08505"/>
<dbReference type="EMBL" id="CP018092">
    <property type="protein sequence ID" value="ATS18784.1"/>
    <property type="molecule type" value="Genomic_DNA"/>
</dbReference>
<reference evidence="2 3" key="1">
    <citation type="submission" date="2016-11" db="EMBL/GenBank/DDBJ databases">
        <title>Complete genome sequence of thermophilic cyanobacteria strain Synechococcus sp. PCC6715.</title>
        <authorList>
            <person name="Tang J."/>
            <person name="Daroch M."/>
            <person name="Liang Y."/>
            <person name="Jiang D."/>
            <person name="Shah M."/>
        </authorList>
    </citation>
    <scope>NUCLEOTIDE SEQUENCE [LARGE SCALE GENOMIC DNA]</scope>
    <source>
        <strain evidence="2 3">PCC 6715</strain>
    </source>
</reference>
<evidence type="ECO:0008006" key="4">
    <source>
        <dbReference type="Google" id="ProtNLM"/>
    </source>
</evidence>
<protein>
    <recommendedName>
        <fullName evidence="4">DUF928 domain-containing protein</fullName>
    </recommendedName>
</protein>
<dbReference type="RefSeq" id="WP_099799120.1">
    <property type="nucleotide sequence ID" value="NZ_CP018092.1"/>
</dbReference>
<name>A0A2D2Q2Q5_PARLV</name>